<dbReference type="AlphaFoldDB" id="A0A1Y0L0F3"/>
<sequence length="70" mass="8056">MSKVYRIGKVVYVEIDGVTISLQSKDDVNTLMFALLPQLQDVKDKILDHVYDALIEVFEEIKHKNEVIHA</sequence>
<evidence type="ECO:0000313" key="2">
    <source>
        <dbReference type="Proteomes" id="UP000231179"/>
    </source>
</evidence>
<proteinExistence type="predicted"/>
<evidence type="ECO:0000313" key="1">
    <source>
        <dbReference type="EMBL" id="ATX70917.1"/>
    </source>
</evidence>
<dbReference type="EMBL" id="CP024870">
    <property type="protein sequence ID" value="ATX70917.1"/>
    <property type="molecule type" value="Genomic_DNA"/>
</dbReference>
<accession>A0A1Y0L0F3</accession>
<dbReference type="RefSeq" id="WP_100254469.1">
    <property type="nucleotide sequence ID" value="NZ_CP015819.1"/>
</dbReference>
<organism evidence="1 2">
    <name type="scientific">Spiroplasma clarkii</name>
    <dbReference type="NCBI Taxonomy" id="2139"/>
    <lineage>
        <taxon>Bacteria</taxon>
        <taxon>Bacillati</taxon>
        <taxon>Mycoplasmatota</taxon>
        <taxon>Mollicutes</taxon>
        <taxon>Entomoplasmatales</taxon>
        <taxon>Spiroplasmataceae</taxon>
        <taxon>Spiroplasma</taxon>
    </lineage>
</organism>
<dbReference type="KEGG" id="scla:SCLARK_00891"/>
<dbReference type="Proteomes" id="UP000231179">
    <property type="component" value="Chromosome"/>
</dbReference>
<keyword evidence="2" id="KW-1185">Reference proteome</keyword>
<name>A0A1Y0L0F3_9MOLU</name>
<reference evidence="1 2" key="1">
    <citation type="submission" date="2017-11" db="EMBL/GenBank/DDBJ databases">
        <title>Complete genome sequence of Spiroplasma clarkii CN-5 (DSM 19994).</title>
        <authorList>
            <person name="Tsai Y.-M."/>
            <person name="Chang A."/>
            <person name="Lo W.-S."/>
            <person name="Kuo C.-H."/>
        </authorList>
    </citation>
    <scope>NUCLEOTIDE SEQUENCE [LARGE SCALE GENOMIC DNA]</scope>
    <source>
        <strain evidence="1 2">CN-5</strain>
    </source>
</reference>
<gene>
    <name evidence="1" type="ORF">SCLAR_v1c05980</name>
</gene>
<protein>
    <submittedName>
        <fullName evidence="1">Uncharacterized protein</fullName>
    </submittedName>
</protein>